<dbReference type="GO" id="GO:0005737">
    <property type="term" value="C:cytoplasm"/>
    <property type="evidence" value="ECO:0007669"/>
    <property type="project" value="TreeGrafter"/>
</dbReference>
<dbReference type="RefSeq" id="WP_091833994.1">
    <property type="nucleotide sequence ID" value="NZ_FPAA01000002.1"/>
</dbReference>
<keyword evidence="2" id="KW-1185">Reference proteome</keyword>
<accession>A0A1I6PWK0</accession>
<proteinExistence type="predicted"/>
<name>A0A1I6PWK0_9BACL</name>
<dbReference type="PIRSF" id="PIRSF001439">
    <property type="entry name" value="CryM"/>
    <property type="match status" value="1"/>
</dbReference>
<dbReference type="AlphaFoldDB" id="A0A1I6PWK0"/>
<protein>
    <submittedName>
        <fullName evidence="1">Ornithine cyclodeaminase</fullName>
    </submittedName>
</protein>
<gene>
    <name evidence="1" type="ORF">SAMN05444972_102184</name>
</gene>
<dbReference type="PANTHER" id="PTHR13812">
    <property type="entry name" value="KETIMINE REDUCTASE MU-CRYSTALLIN"/>
    <property type="match status" value="1"/>
</dbReference>
<organism evidence="1 2">
    <name type="scientific">Marininema halotolerans</name>
    <dbReference type="NCBI Taxonomy" id="1155944"/>
    <lineage>
        <taxon>Bacteria</taxon>
        <taxon>Bacillati</taxon>
        <taxon>Bacillota</taxon>
        <taxon>Bacilli</taxon>
        <taxon>Bacillales</taxon>
        <taxon>Thermoactinomycetaceae</taxon>
        <taxon>Marininema</taxon>
    </lineage>
</organism>
<dbReference type="Proteomes" id="UP000198660">
    <property type="component" value="Unassembled WGS sequence"/>
</dbReference>
<evidence type="ECO:0000313" key="2">
    <source>
        <dbReference type="Proteomes" id="UP000198660"/>
    </source>
</evidence>
<dbReference type="SUPFAM" id="SSF51735">
    <property type="entry name" value="NAD(P)-binding Rossmann-fold domains"/>
    <property type="match status" value="1"/>
</dbReference>
<dbReference type="Gene3D" id="3.30.1780.10">
    <property type="entry name" value="ornithine cyclodeaminase, domain 1"/>
    <property type="match status" value="1"/>
</dbReference>
<dbReference type="PANTHER" id="PTHR13812:SF19">
    <property type="entry name" value="KETIMINE REDUCTASE MU-CRYSTALLIN"/>
    <property type="match status" value="1"/>
</dbReference>
<dbReference type="InterPro" id="IPR023401">
    <property type="entry name" value="ODC_N"/>
</dbReference>
<dbReference type="EMBL" id="FPAA01000002">
    <property type="protein sequence ID" value="SFS44559.1"/>
    <property type="molecule type" value="Genomic_DNA"/>
</dbReference>
<dbReference type="InterPro" id="IPR036291">
    <property type="entry name" value="NAD(P)-bd_dom_sf"/>
</dbReference>
<dbReference type="OrthoDB" id="9792005at2"/>
<evidence type="ECO:0000313" key="1">
    <source>
        <dbReference type="EMBL" id="SFS44559.1"/>
    </source>
</evidence>
<dbReference type="Pfam" id="PF02423">
    <property type="entry name" value="OCD_Mu_crystall"/>
    <property type="match status" value="1"/>
</dbReference>
<dbReference type="Gene3D" id="3.40.50.720">
    <property type="entry name" value="NAD(P)-binding Rossmann-like Domain"/>
    <property type="match status" value="1"/>
</dbReference>
<reference evidence="2" key="1">
    <citation type="submission" date="2016-10" db="EMBL/GenBank/DDBJ databases">
        <authorList>
            <person name="Varghese N."/>
            <person name="Submissions S."/>
        </authorList>
    </citation>
    <scope>NUCLEOTIDE SEQUENCE [LARGE SCALE GENOMIC DNA]</scope>
    <source>
        <strain evidence="2">DSM 45789</strain>
    </source>
</reference>
<dbReference type="InterPro" id="IPR003462">
    <property type="entry name" value="ODC_Mu_crystall"/>
</dbReference>
<sequence length="321" mass="35936">MLYLNTENIQSIGMDWRETIHVIDQTVRHIQQGVYDQPIKPYLRFPDPSNRIIAMPAYIGADINMAGIKWIASFPKNIDQGIQRAHSLTILNNAEDGRPVAMVNTALVSGVRTASVTGLMIQEAFKVRPLHRVSVGIVGFGPIGQLHLQMMTSLLKESITEVRLYDVRDVDQSAIPAAVLDRTRIVNTWEEAYEGADVLITCTVSSRGYIDKPPKQGALLINVSLRDFKPTMLDYNLAIIVDRWEEVCRANTDIEVMHKERGLQKEETLSLTDVVCKEALQKIPADQAIYFNPMGMASFDIAIATYYYRQAGEKGVGQTLV</sequence>